<dbReference type="InterPro" id="IPR036691">
    <property type="entry name" value="Endo/exonu/phosph_ase_sf"/>
</dbReference>
<name>A0A5B7FN68_PORTR</name>
<dbReference type="AlphaFoldDB" id="A0A5B7FN68"/>
<feature type="domain" description="Endonuclease/exonuclease/phosphatase" evidence="2">
    <location>
        <begin position="80"/>
        <end position="160"/>
    </location>
</feature>
<gene>
    <name evidence="3" type="ORF">E2C01_041673</name>
</gene>
<dbReference type="GO" id="GO:0003824">
    <property type="term" value="F:catalytic activity"/>
    <property type="evidence" value="ECO:0007669"/>
    <property type="project" value="InterPro"/>
</dbReference>
<reference evidence="3 4" key="1">
    <citation type="submission" date="2019-05" db="EMBL/GenBank/DDBJ databases">
        <title>Another draft genome of Portunus trituberculatus and its Hox gene families provides insights of decapod evolution.</title>
        <authorList>
            <person name="Jeong J.-H."/>
            <person name="Song I."/>
            <person name="Kim S."/>
            <person name="Choi T."/>
            <person name="Kim D."/>
            <person name="Ryu S."/>
            <person name="Kim W."/>
        </authorList>
    </citation>
    <scope>NUCLEOTIDE SEQUENCE [LARGE SCALE GENOMIC DNA]</scope>
    <source>
        <tissue evidence="3">Muscle</tissue>
    </source>
</reference>
<dbReference type="SUPFAM" id="SSF56219">
    <property type="entry name" value="DNase I-like"/>
    <property type="match status" value="1"/>
</dbReference>
<evidence type="ECO:0000256" key="1">
    <source>
        <dbReference type="SAM" id="MobiDB-lite"/>
    </source>
</evidence>
<proteinExistence type="predicted"/>
<dbReference type="Pfam" id="PF14529">
    <property type="entry name" value="Exo_endo_phos_2"/>
    <property type="match status" value="1"/>
</dbReference>
<dbReference type="Proteomes" id="UP000324222">
    <property type="component" value="Unassembled WGS sequence"/>
</dbReference>
<comment type="caution">
    <text evidence="3">The sequence shown here is derived from an EMBL/GenBank/DDBJ whole genome shotgun (WGS) entry which is preliminary data.</text>
</comment>
<organism evidence="3 4">
    <name type="scientific">Portunus trituberculatus</name>
    <name type="common">Swimming crab</name>
    <name type="synonym">Neptunus trituberculatus</name>
    <dbReference type="NCBI Taxonomy" id="210409"/>
    <lineage>
        <taxon>Eukaryota</taxon>
        <taxon>Metazoa</taxon>
        <taxon>Ecdysozoa</taxon>
        <taxon>Arthropoda</taxon>
        <taxon>Crustacea</taxon>
        <taxon>Multicrustacea</taxon>
        <taxon>Malacostraca</taxon>
        <taxon>Eumalacostraca</taxon>
        <taxon>Eucarida</taxon>
        <taxon>Decapoda</taxon>
        <taxon>Pleocyemata</taxon>
        <taxon>Brachyura</taxon>
        <taxon>Eubrachyura</taxon>
        <taxon>Portunoidea</taxon>
        <taxon>Portunidae</taxon>
        <taxon>Portuninae</taxon>
        <taxon>Portunus</taxon>
    </lineage>
</organism>
<evidence type="ECO:0000259" key="2">
    <source>
        <dbReference type="Pfam" id="PF14529"/>
    </source>
</evidence>
<evidence type="ECO:0000313" key="4">
    <source>
        <dbReference type="Proteomes" id="UP000324222"/>
    </source>
</evidence>
<dbReference type="InterPro" id="IPR005135">
    <property type="entry name" value="Endo/exonuclease/phosphatase"/>
</dbReference>
<protein>
    <recommendedName>
        <fullName evidence="2">Endonuclease/exonuclease/phosphatase domain-containing protein</fullName>
    </recommendedName>
</protein>
<evidence type="ECO:0000313" key="3">
    <source>
        <dbReference type="EMBL" id="MPC47912.1"/>
    </source>
</evidence>
<accession>A0A5B7FN68</accession>
<feature type="region of interest" description="Disordered" evidence="1">
    <location>
        <begin position="43"/>
        <end position="64"/>
    </location>
</feature>
<sequence>MNLSPSATQLQTHYNLRPEISIGENPNSRCGCQIHRICPPARKPLPRVRKPSLHSDRGQDSNPCAWRPCRPQSTHEIPNLGDFNVHHQLWLSYLFIDHPGELAFNIAIVHDLEHLVLHPTCIPDFLGGKPNILDLFLISNPSAYAVTLFSPLSCSDHNLISIPKTDKSDPRRLKKEMPRMLKSIGPEDRMVFVGITNAPWNCDVKVSKFHNCLYYTSLPLLQLHCTRLSSSSHPYSVQLPNARINLSLVNSGTPYLPLDFHLPTT</sequence>
<dbReference type="EMBL" id="VSRR010007996">
    <property type="protein sequence ID" value="MPC47912.1"/>
    <property type="molecule type" value="Genomic_DNA"/>
</dbReference>
<keyword evidence="4" id="KW-1185">Reference proteome</keyword>
<dbReference type="Gene3D" id="3.60.10.10">
    <property type="entry name" value="Endonuclease/exonuclease/phosphatase"/>
    <property type="match status" value="1"/>
</dbReference>